<dbReference type="RefSeq" id="WP_004724016.1">
    <property type="nucleotide sequence ID" value="NZ_AP014630.1"/>
</dbReference>
<protein>
    <submittedName>
        <fullName evidence="2">Nuclear transport factor 2 family protein</fullName>
    </submittedName>
</protein>
<evidence type="ECO:0000313" key="3">
    <source>
        <dbReference type="Proteomes" id="UP000887320"/>
    </source>
</evidence>
<accession>A0A6A1RKS4</accession>
<organism evidence="2 3">
    <name type="scientific">Acinetobacter guillouiae</name>
    <name type="common">Acinetobacter genomosp. 11</name>
    <dbReference type="NCBI Taxonomy" id="106649"/>
    <lineage>
        <taxon>Bacteria</taxon>
        <taxon>Pseudomonadati</taxon>
        <taxon>Pseudomonadota</taxon>
        <taxon>Gammaproteobacteria</taxon>
        <taxon>Moraxellales</taxon>
        <taxon>Moraxellaceae</taxon>
        <taxon>Acinetobacter</taxon>
    </lineage>
</organism>
<dbReference type="AlphaFoldDB" id="A0A6A1RKS4"/>
<reference evidence="2" key="1">
    <citation type="submission" date="2021-07" db="EMBL/GenBank/DDBJ databases">
        <authorList>
            <person name="Fernandez M."/>
            <person name="Pereira P."/>
            <person name="Torres Tejerizo G.A."/>
            <person name="Gonzalez P."/>
            <person name="Agostini E."/>
        </authorList>
    </citation>
    <scope>NUCLEOTIDE SEQUENCE</scope>
    <source>
        <strain evidence="2">SFC 500-1A</strain>
    </source>
</reference>
<comment type="caution">
    <text evidence="2">The sequence shown here is derived from an EMBL/GenBank/DDBJ whole genome shotgun (WGS) entry which is preliminary data.</text>
</comment>
<sequence length="154" mass="17595">MKIAIDGNVKIADEIISQIELWDAAVLGNKIDHLLDQCADDINMFDVSIQLDGIDAYKKEWEKFSPYFSENVQIVRRNMKIYASNDLAVLHCHSKVENSVLKDKLQMPWCRTTLCLKKKGDQWLVVHQHISMPIDMSTGKAIVIKDIAKLKLVV</sequence>
<gene>
    <name evidence="2" type="ORF">KW868_20455</name>
</gene>
<dbReference type="Gene3D" id="3.10.450.50">
    <property type="match status" value="1"/>
</dbReference>
<evidence type="ECO:0000313" key="2">
    <source>
        <dbReference type="EMBL" id="MCF0266829.1"/>
    </source>
</evidence>
<name>A0A6A1RKS4_ACIGI</name>
<dbReference type="EMBL" id="JAHWXT010000010">
    <property type="protein sequence ID" value="MCF0266829.1"/>
    <property type="molecule type" value="Genomic_DNA"/>
</dbReference>
<feature type="domain" description="SnoaL-like" evidence="1">
    <location>
        <begin position="22"/>
        <end position="134"/>
    </location>
</feature>
<dbReference type="InterPro" id="IPR032710">
    <property type="entry name" value="NTF2-like_dom_sf"/>
</dbReference>
<dbReference type="Pfam" id="PF13474">
    <property type="entry name" value="SnoaL_3"/>
    <property type="match status" value="1"/>
</dbReference>
<dbReference type="Proteomes" id="UP000887320">
    <property type="component" value="Unassembled WGS sequence"/>
</dbReference>
<dbReference type="SUPFAM" id="SSF54427">
    <property type="entry name" value="NTF2-like"/>
    <property type="match status" value="1"/>
</dbReference>
<dbReference type="InterPro" id="IPR037401">
    <property type="entry name" value="SnoaL-like"/>
</dbReference>
<evidence type="ECO:0000259" key="1">
    <source>
        <dbReference type="Pfam" id="PF13474"/>
    </source>
</evidence>
<proteinExistence type="predicted"/>
<dbReference type="GeneID" id="67745707"/>